<organism evidence="1 2">
    <name type="scientific">Imhoffiella purpurea</name>
    <dbReference type="NCBI Taxonomy" id="1249627"/>
    <lineage>
        <taxon>Bacteria</taxon>
        <taxon>Pseudomonadati</taxon>
        <taxon>Pseudomonadota</taxon>
        <taxon>Gammaproteobacteria</taxon>
        <taxon>Chromatiales</taxon>
        <taxon>Chromatiaceae</taxon>
        <taxon>Imhoffiella</taxon>
    </lineage>
</organism>
<sequence length="77" mass="8496">MMSVHSESALSRWWRLTVECLGYAGRALITTPIIPQTVRIADPTRARSGRVRCADHRRFVGLMIGACVSHTLAGAME</sequence>
<gene>
    <name evidence="1" type="ORF">D779_0493</name>
</gene>
<proteinExistence type="predicted"/>
<reference evidence="1 2" key="1">
    <citation type="submission" date="2012-11" db="EMBL/GenBank/DDBJ databases">
        <title>Genome assembly of Thiorhodococcus sp. AK35.</title>
        <authorList>
            <person name="Nupur N."/>
            <person name="Khatri I."/>
            <person name="Subramanian S."/>
            <person name="Pinnaka A."/>
        </authorList>
    </citation>
    <scope>NUCLEOTIDE SEQUENCE [LARGE SCALE GENOMIC DNA]</scope>
    <source>
        <strain evidence="1 2">AK35</strain>
    </source>
</reference>
<dbReference type="EMBL" id="AONC01000014">
    <property type="protein sequence ID" value="EXJ16188.1"/>
    <property type="molecule type" value="Genomic_DNA"/>
</dbReference>
<name>W9V9A3_9GAMM</name>
<keyword evidence="2" id="KW-1185">Reference proteome</keyword>
<dbReference type="Proteomes" id="UP000019460">
    <property type="component" value="Unassembled WGS sequence"/>
</dbReference>
<evidence type="ECO:0000313" key="2">
    <source>
        <dbReference type="Proteomes" id="UP000019460"/>
    </source>
</evidence>
<evidence type="ECO:0000313" key="1">
    <source>
        <dbReference type="EMBL" id="EXJ16188.1"/>
    </source>
</evidence>
<comment type="caution">
    <text evidence="1">The sequence shown here is derived from an EMBL/GenBank/DDBJ whole genome shotgun (WGS) entry which is preliminary data.</text>
</comment>
<protein>
    <submittedName>
        <fullName evidence="1">Uncharacterized protein</fullName>
    </submittedName>
</protein>
<accession>W9V9A3</accession>
<dbReference type="AlphaFoldDB" id="W9V9A3"/>